<evidence type="ECO:0000256" key="8">
    <source>
        <dbReference type="HAMAP-Rule" id="MF_00917"/>
    </source>
</evidence>
<keyword evidence="2 8" id="KW-0949">S-adenosyl-L-methionine</keyword>
<keyword evidence="7 8" id="KW-0456">Lyase</keyword>
<evidence type="ECO:0000313" key="10">
    <source>
        <dbReference type="EMBL" id="GEN34950.1"/>
    </source>
</evidence>
<organism evidence="10 11">
    <name type="scientific">Aneurinibacillus danicus</name>
    <dbReference type="NCBI Taxonomy" id="267746"/>
    <lineage>
        <taxon>Bacteria</taxon>
        <taxon>Bacillati</taxon>
        <taxon>Bacillota</taxon>
        <taxon>Bacilli</taxon>
        <taxon>Bacillales</taxon>
        <taxon>Paenibacillaceae</taxon>
        <taxon>Aneurinibacillus group</taxon>
        <taxon>Aneurinibacillus</taxon>
    </lineage>
</organism>
<dbReference type="InterPro" id="IPR024924">
    <property type="entry name" value="7-CO-7-deazaguanine_synth-like"/>
</dbReference>
<protein>
    <recommendedName>
        <fullName evidence="8">7-carboxy-7-deazaguanine synthase</fullName>
        <shortName evidence="8">CDG synthase</shortName>
        <ecNumber evidence="8">4.3.99.3</ecNumber>
    </recommendedName>
    <alternativeName>
        <fullName evidence="8">Queuosine biosynthesis protein QueE</fullName>
    </alternativeName>
</protein>
<comment type="subunit">
    <text evidence="8">Homodimer.</text>
</comment>
<dbReference type="OrthoDB" id="9792276at2"/>
<feature type="binding site" evidence="8">
    <location>
        <position position="46"/>
    </location>
    <ligand>
        <name>[4Fe-4S] cluster</name>
        <dbReference type="ChEBI" id="CHEBI:49883"/>
        <note>4Fe-4S-S-AdoMet</note>
    </ligand>
</feature>
<dbReference type="SUPFAM" id="SSF102114">
    <property type="entry name" value="Radical SAM enzymes"/>
    <property type="match status" value="1"/>
</dbReference>
<feature type="binding site" evidence="8">
    <location>
        <begin position="23"/>
        <end position="25"/>
    </location>
    <ligand>
        <name>substrate</name>
    </ligand>
</feature>
<feature type="binding site" evidence="8">
    <location>
        <begin position="48"/>
        <end position="50"/>
    </location>
    <ligand>
        <name>S-adenosyl-L-methionine</name>
        <dbReference type="ChEBI" id="CHEBI:59789"/>
    </ligand>
</feature>
<dbReference type="HAMAP" id="MF_00917">
    <property type="entry name" value="QueE"/>
    <property type="match status" value="1"/>
</dbReference>
<keyword evidence="1 8" id="KW-0004">4Fe-4S</keyword>
<comment type="cofactor">
    <cofactor evidence="8">
        <name>S-adenosyl-L-methionine</name>
        <dbReference type="ChEBI" id="CHEBI:59789"/>
    </cofactor>
    <text evidence="8">Binds 1 S-adenosyl-L-methionine per subunit.</text>
</comment>
<comment type="similarity">
    <text evidence="8">Belongs to the radical SAM superfamily. 7-carboxy-7-deazaguanine synthase family.</text>
</comment>
<dbReference type="InterPro" id="IPR007197">
    <property type="entry name" value="rSAM"/>
</dbReference>
<dbReference type="PANTHER" id="PTHR42836">
    <property type="entry name" value="7-CARBOXY-7-DEAZAGUANINE SYNTHASE"/>
    <property type="match status" value="1"/>
</dbReference>
<comment type="function">
    <text evidence="8">Catalyzes the complex heterocyclic radical-mediated conversion of 6-carboxy-5,6,7,8-tetrahydropterin (CPH4) to 7-carboxy-7-deazaguanine (CDG), a step common to the biosynthetic pathways of all 7-deazapurine-containing compounds.</text>
</comment>
<evidence type="ECO:0000256" key="3">
    <source>
        <dbReference type="ARBA" id="ARBA00022723"/>
    </source>
</evidence>
<accession>A0A511V7U6</accession>
<dbReference type="GO" id="GO:0000287">
    <property type="term" value="F:magnesium ion binding"/>
    <property type="evidence" value="ECO:0007669"/>
    <property type="project" value="UniProtKB-UniRule"/>
</dbReference>
<feature type="binding site" evidence="8">
    <location>
        <position position="86"/>
    </location>
    <ligand>
        <name>S-adenosyl-L-methionine</name>
        <dbReference type="ChEBI" id="CHEBI:59789"/>
    </ligand>
</feature>
<dbReference type="GO" id="GO:1904047">
    <property type="term" value="F:S-adenosyl-L-methionine binding"/>
    <property type="evidence" value="ECO:0007669"/>
    <property type="project" value="UniProtKB-UniRule"/>
</dbReference>
<feature type="binding site" evidence="8">
    <location>
        <position position="84"/>
    </location>
    <ligand>
        <name>substrate</name>
    </ligand>
</feature>
<comment type="caution">
    <text evidence="8">Lacks conserved residue(s) required for the propagation of feature annotation.</text>
</comment>
<evidence type="ECO:0000256" key="4">
    <source>
        <dbReference type="ARBA" id="ARBA00022842"/>
    </source>
</evidence>
<gene>
    <name evidence="8 10" type="primary">queE</name>
    <name evidence="10" type="ORF">ADA01nite_24100</name>
</gene>
<dbReference type="AlphaFoldDB" id="A0A511V7U6"/>
<feature type="binding site" evidence="8">
    <location>
        <position position="49"/>
    </location>
    <ligand>
        <name>[4Fe-4S] cluster</name>
        <dbReference type="ChEBI" id="CHEBI:49883"/>
        <note>4Fe-4S-S-AdoMet</note>
    </ligand>
</feature>
<comment type="caution">
    <text evidence="10">The sequence shown here is derived from an EMBL/GenBank/DDBJ whole genome shotgun (WGS) entry which is preliminary data.</text>
</comment>
<feature type="binding site" evidence="8">
    <location>
        <position position="51"/>
    </location>
    <ligand>
        <name>Mg(2+)</name>
        <dbReference type="ChEBI" id="CHEBI:18420"/>
    </ligand>
</feature>
<keyword evidence="4 8" id="KW-0460">Magnesium</keyword>
<keyword evidence="6 8" id="KW-0411">Iron-sulfur</keyword>
<evidence type="ECO:0000313" key="11">
    <source>
        <dbReference type="Proteomes" id="UP000321157"/>
    </source>
</evidence>
<dbReference type="PANTHER" id="PTHR42836:SF1">
    <property type="entry name" value="7-CARBOXY-7-DEAZAGUANINE SYNTHASE"/>
    <property type="match status" value="1"/>
</dbReference>
<dbReference type="SFLD" id="SFLDS00029">
    <property type="entry name" value="Radical_SAM"/>
    <property type="match status" value="1"/>
</dbReference>
<feature type="domain" description="Radical SAM core" evidence="9">
    <location>
        <begin position="29"/>
        <end position="236"/>
    </location>
</feature>
<dbReference type="GO" id="GO:0051539">
    <property type="term" value="F:4 iron, 4 sulfur cluster binding"/>
    <property type="evidence" value="ECO:0007669"/>
    <property type="project" value="UniProtKB-UniRule"/>
</dbReference>
<comment type="cofactor">
    <cofactor evidence="8">
        <name>Mg(2+)</name>
        <dbReference type="ChEBI" id="CHEBI:18420"/>
    </cofactor>
</comment>
<dbReference type="UniPathway" id="UPA00391"/>
<dbReference type="Proteomes" id="UP000321157">
    <property type="component" value="Unassembled WGS sequence"/>
</dbReference>
<dbReference type="Pfam" id="PF04055">
    <property type="entry name" value="Radical_SAM"/>
    <property type="match status" value="1"/>
</dbReference>
<name>A0A511V7U6_9BACL</name>
<keyword evidence="8" id="KW-0671">Queuosine biosynthesis</keyword>
<comment type="cofactor">
    <cofactor evidence="8">
        <name>[4Fe-4S] cluster</name>
        <dbReference type="ChEBI" id="CHEBI:49883"/>
    </cofactor>
    <text evidence="8">Binds 1 [4Fe-4S] cluster. The cluster is coordinated with 3 cysteines and an exchangeable S-adenosyl-L-methionine.</text>
</comment>
<dbReference type="PROSITE" id="PS51918">
    <property type="entry name" value="RADICAL_SAM"/>
    <property type="match status" value="1"/>
</dbReference>
<dbReference type="GO" id="GO:0016840">
    <property type="term" value="F:carbon-nitrogen lyase activity"/>
    <property type="evidence" value="ECO:0007669"/>
    <property type="project" value="UniProtKB-UniRule"/>
</dbReference>
<keyword evidence="3 8" id="KW-0479">Metal-binding</keyword>
<reference evidence="10 11" key="1">
    <citation type="submission" date="2019-07" db="EMBL/GenBank/DDBJ databases">
        <title>Whole genome shotgun sequence of Aneurinibacillus danicus NBRC 102444.</title>
        <authorList>
            <person name="Hosoyama A."/>
            <person name="Uohara A."/>
            <person name="Ohji S."/>
            <person name="Ichikawa N."/>
        </authorList>
    </citation>
    <scope>NUCLEOTIDE SEQUENCE [LARGE SCALE GENOMIC DNA]</scope>
    <source>
        <strain evidence="10 11">NBRC 102444</strain>
    </source>
</reference>
<evidence type="ECO:0000259" key="9">
    <source>
        <dbReference type="PROSITE" id="PS51918"/>
    </source>
</evidence>
<sequence length="241" mass="27499">MSSITELYNKEWKLPMVELFETVEGEGKMTGYPTTFVRVFNCNLRCTWCDTPYSYAPEKPEFTATIDEISRRVESYGHGVVCLTGGEPLMHGDKSLALVYHLAHLSSVWDIHIETNGAVDLFPFVALREKDEAASDKVRFVMDYKLPISGETARMHLPNFSLLGAQDEVKFVVGDEADFFHALDILERYPTRATALFSPVWETMPPAELVQLLLRYRPQEGRARLNIQIHKVIWDPETRGV</sequence>
<evidence type="ECO:0000256" key="2">
    <source>
        <dbReference type="ARBA" id="ARBA00022691"/>
    </source>
</evidence>
<keyword evidence="11" id="KW-1185">Reference proteome</keyword>
<evidence type="ECO:0000256" key="7">
    <source>
        <dbReference type="ARBA" id="ARBA00023239"/>
    </source>
</evidence>
<dbReference type="PIRSF" id="PIRSF000370">
    <property type="entry name" value="QueE"/>
    <property type="match status" value="1"/>
</dbReference>
<dbReference type="Gene3D" id="3.20.20.70">
    <property type="entry name" value="Aldolase class I"/>
    <property type="match status" value="1"/>
</dbReference>
<dbReference type="RefSeq" id="WP_146810197.1">
    <property type="nucleotide sequence ID" value="NZ_BJXX01000106.1"/>
</dbReference>
<proteinExistence type="inferred from homology"/>
<feature type="binding site" evidence="8">
    <location>
        <position position="42"/>
    </location>
    <ligand>
        <name>[4Fe-4S] cluster</name>
        <dbReference type="ChEBI" id="CHEBI:49883"/>
        <note>4Fe-4S-S-AdoMet</note>
    </ligand>
</feature>
<evidence type="ECO:0000256" key="5">
    <source>
        <dbReference type="ARBA" id="ARBA00023004"/>
    </source>
</evidence>
<dbReference type="GO" id="GO:0008616">
    <property type="term" value="P:tRNA queuosine(34) biosynthetic process"/>
    <property type="evidence" value="ECO:0007669"/>
    <property type="project" value="UniProtKB-UniRule"/>
</dbReference>
<comment type="pathway">
    <text evidence="8">Purine metabolism; 7-cyano-7-deazaguanine biosynthesis.</text>
</comment>
<evidence type="ECO:0000256" key="1">
    <source>
        <dbReference type="ARBA" id="ARBA00022485"/>
    </source>
</evidence>
<dbReference type="InterPro" id="IPR058240">
    <property type="entry name" value="rSAM_sf"/>
</dbReference>
<feature type="binding site" evidence="8">
    <location>
        <position position="38"/>
    </location>
    <ligand>
        <name>substrate</name>
    </ligand>
</feature>
<dbReference type="InterPro" id="IPR013785">
    <property type="entry name" value="Aldolase_TIM"/>
</dbReference>
<comment type="catalytic activity">
    <reaction evidence="8">
        <text>6-carboxy-5,6,7,8-tetrahydropterin + H(+) = 7-carboxy-7-carbaguanine + NH4(+)</text>
        <dbReference type="Rhea" id="RHEA:27974"/>
        <dbReference type="ChEBI" id="CHEBI:15378"/>
        <dbReference type="ChEBI" id="CHEBI:28938"/>
        <dbReference type="ChEBI" id="CHEBI:61032"/>
        <dbReference type="ChEBI" id="CHEBI:61036"/>
        <dbReference type="EC" id="4.3.99.3"/>
    </reaction>
</comment>
<dbReference type="EMBL" id="BJXX01000106">
    <property type="protein sequence ID" value="GEN34950.1"/>
    <property type="molecule type" value="Genomic_DNA"/>
</dbReference>
<dbReference type="CDD" id="cd01335">
    <property type="entry name" value="Radical_SAM"/>
    <property type="match status" value="1"/>
</dbReference>
<keyword evidence="5 8" id="KW-0408">Iron</keyword>
<evidence type="ECO:0000256" key="6">
    <source>
        <dbReference type="ARBA" id="ARBA00023014"/>
    </source>
</evidence>
<dbReference type="EC" id="4.3.99.3" evidence="8"/>